<feature type="transmembrane region" description="Helical" evidence="9">
    <location>
        <begin position="17"/>
        <end position="41"/>
    </location>
</feature>
<sequence length="950" mass="101032">MNASPGLPGRELAGDAALYPTAGSVVEVLTGELLVFVELAAGKRLPLMTRKCGEIVVGCNTTATGARLLLTGQIETTIRESTVDEVIETTAQPFDEWVHALGEAARKGSWATKVVAPELEGSLRLAPGEAVVPSVAAVPPTNRSILGWLKVTSGEARFCGRRAARVGERDVAVPITRGGWLTSGLRCQITRAQQPEDVDGWIAALDLIGSLTLEAVGERAAASDDKDQARRSVAEEVSIAQTMEGVDLLVGAAVGTIPLPRTLPDDRSTALAAAFATIESAGYHLDESARERAQSQVSTGREPFAAAAAAGGVRARAVDLSPQWWRQEGPPLVAAARDGHFFCLNWTGRTWAINDPRDPGVKFADPSEIREQLTGQAWEFLPVLAPVPLRLVDLRRLALKRSGRDVFVVGLLSIGLALLAFFTPFILGKVAGAVNVIDTRAVVTALIVLTLLLLVSVSWRYVRSVALVRIRTRGTTLAGGATWDRLMRLRTNWHSRYSLGDRMTQSTAIATSSTMVPNYVLVDVLDAVTVIGGLAAVATTNSALLAAVTLMLVIQLAVNVWLTRETARRMATRVSASADSQGRLLEILRAVDQLKVYGAESRAFRRWAIPQARLTRTDLAVRRIAVVQALAIHAWPVLGLIVLVGVSGLSNASFGEFVTAQAALAIAGTALGATALSTSSLMSGRAVLSTLKPVLSAIPEGDSRGVELGLLNGDLALHDVTFRYAPGAKAVLDGISFKVSAGEQVAIVGASGCGKTTLVRMLLGLEDPESGVLTVDGRDVAVLDRPSFRRQVGCVMQFSALMPGSIAYNVDMGRGLTKADIWRALEWASVADEVHAMSTGLDTLVVDGSGAVSGGQRQRILLARALAGNPRMLILDEATSAQDNVTQALINNHMENLRVTRIVIAHRLTTIAGADRILVMDEGKVVQQGTYEELIALPGHFAELVRRQLV</sequence>
<keyword evidence="2" id="KW-0813">Transport</keyword>
<dbReference type="PROSITE" id="PS50893">
    <property type="entry name" value="ABC_TRANSPORTER_2"/>
    <property type="match status" value="1"/>
</dbReference>
<dbReference type="FunFam" id="3.40.50.300:FF:000299">
    <property type="entry name" value="ABC transporter ATP-binding protein/permease"/>
    <property type="match status" value="1"/>
</dbReference>
<proteinExistence type="predicted"/>
<keyword evidence="4 9" id="KW-0812">Transmembrane</keyword>
<evidence type="ECO:0000256" key="9">
    <source>
        <dbReference type="SAM" id="Phobius"/>
    </source>
</evidence>
<keyword evidence="3" id="KW-1003">Cell membrane</keyword>
<dbReference type="Pfam" id="PF00664">
    <property type="entry name" value="ABC_membrane"/>
    <property type="match status" value="1"/>
</dbReference>
<evidence type="ECO:0000256" key="6">
    <source>
        <dbReference type="ARBA" id="ARBA00022840"/>
    </source>
</evidence>
<dbReference type="InterPro" id="IPR017871">
    <property type="entry name" value="ABC_transporter-like_CS"/>
</dbReference>
<evidence type="ECO:0000259" key="10">
    <source>
        <dbReference type="PROSITE" id="PS50893"/>
    </source>
</evidence>
<dbReference type="EMBL" id="CAFAAL010000222">
    <property type="protein sequence ID" value="CAB4819305.1"/>
    <property type="molecule type" value="Genomic_DNA"/>
</dbReference>
<evidence type="ECO:0000259" key="11">
    <source>
        <dbReference type="PROSITE" id="PS50929"/>
    </source>
</evidence>
<dbReference type="PANTHER" id="PTHR24221:SF654">
    <property type="entry name" value="ATP-BINDING CASSETTE SUB-FAMILY B MEMBER 6"/>
    <property type="match status" value="1"/>
</dbReference>
<dbReference type="Gene3D" id="3.40.50.300">
    <property type="entry name" value="P-loop containing nucleotide triphosphate hydrolases"/>
    <property type="match status" value="1"/>
</dbReference>
<keyword evidence="6" id="KW-0067">ATP-binding</keyword>
<dbReference type="SMART" id="SM00382">
    <property type="entry name" value="AAA"/>
    <property type="match status" value="1"/>
</dbReference>
<feature type="transmembrane region" description="Helical" evidence="9">
    <location>
        <begin position="624"/>
        <end position="646"/>
    </location>
</feature>
<dbReference type="PROSITE" id="PS50929">
    <property type="entry name" value="ABC_TM1F"/>
    <property type="match status" value="1"/>
</dbReference>
<accession>A0A6J6ZER2</accession>
<evidence type="ECO:0000256" key="3">
    <source>
        <dbReference type="ARBA" id="ARBA00022475"/>
    </source>
</evidence>
<keyword evidence="5" id="KW-0547">Nucleotide-binding</keyword>
<dbReference type="InterPro" id="IPR039421">
    <property type="entry name" value="Type_1_exporter"/>
</dbReference>
<reference evidence="12" key="1">
    <citation type="submission" date="2020-05" db="EMBL/GenBank/DDBJ databases">
        <authorList>
            <person name="Chiriac C."/>
            <person name="Salcher M."/>
            <person name="Ghai R."/>
            <person name="Kavagutti S V."/>
        </authorList>
    </citation>
    <scope>NUCLEOTIDE SEQUENCE</scope>
</reference>
<feature type="domain" description="ABC transmembrane type-1" evidence="11">
    <location>
        <begin position="407"/>
        <end position="683"/>
    </location>
</feature>
<name>A0A6J6ZER2_9ZZZZ</name>
<feature type="transmembrane region" description="Helical" evidence="9">
    <location>
        <begin position="544"/>
        <end position="563"/>
    </location>
</feature>
<dbReference type="InterPro" id="IPR003439">
    <property type="entry name" value="ABC_transporter-like_ATP-bd"/>
</dbReference>
<evidence type="ECO:0000313" key="12">
    <source>
        <dbReference type="EMBL" id="CAB4819305.1"/>
    </source>
</evidence>
<feature type="transmembrane region" description="Helical" evidence="9">
    <location>
        <begin position="519"/>
        <end position="538"/>
    </location>
</feature>
<dbReference type="InterPro" id="IPR011527">
    <property type="entry name" value="ABC1_TM_dom"/>
</dbReference>
<dbReference type="PROSITE" id="PS00211">
    <property type="entry name" value="ABC_TRANSPORTER_1"/>
    <property type="match status" value="1"/>
</dbReference>
<dbReference type="InterPro" id="IPR027417">
    <property type="entry name" value="P-loop_NTPase"/>
</dbReference>
<feature type="transmembrane region" description="Helical" evidence="9">
    <location>
        <begin position="406"/>
        <end position="427"/>
    </location>
</feature>
<dbReference type="SUPFAM" id="SSF90123">
    <property type="entry name" value="ABC transporter transmembrane region"/>
    <property type="match status" value="1"/>
</dbReference>
<dbReference type="AlphaFoldDB" id="A0A6J6ZER2"/>
<dbReference type="GO" id="GO:0005886">
    <property type="term" value="C:plasma membrane"/>
    <property type="evidence" value="ECO:0007669"/>
    <property type="project" value="UniProtKB-SubCell"/>
</dbReference>
<evidence type="ECO:0000256" key="1">
    <source>
        <dbReference type="ARBA" id="ARBA00004651"/>
    </source>
</evidence>
<evidence type="ECO:0000256" key="5">
    <source>
        <dbReference type="ARBA" id="ARBA00022741"/>
    </source>
</evidence>
<dbReference type="PANTHER" id="PTHR24221">
    <property type="entry name" value="ATP-BINDING CASSETTE SUB-FAMILY B"/>
    <property type="match status" value="1"/>
</dbReference>
<evidence type="ECO:0000256" key="8">
    <source>
        <dbReference type="ARBA" id="ARBA00023136"/>
    </source>
</evidence>
<dbReference type="GO" id="GO:0140359">
    <property type="term" value="F:ABC-type transporter activity"/>
    <property type="evidence" value="ECO:0007669"/>
    <property type="project" value="InterPro"/>
</dbReference>
<organism evidence="12">
    <name type="scientific">freshwater metagenome</name>
    <dbReference type="NCBI Taxonomy" id="449393"/>
    <lineage>
        <taxon>unclassified sequences</taxon>
        <taxon>metagenomes</taxon>
        <taxon>ecological metagenomes</taxon>
    </lineage>
</organism>
<dbReference type="Pfam" id="PF00005">
    <property type="entry name" value="ABC_tran"/>
    <property type="match status" value="1"/>
</dbReference>
<dbReference type="GO" id="GO:0005524">
    <property type="term" value="F:ATP binding"/>
    <property type="evidence" value="ECO:0007669"/>
    <property type="project" value="UniProtKB-KW"/>
</dbReference>
<gene>
    <name evidence="12" type="ORF">UFOPK3004_01743</name>
</gene>
<dbReference type="InterPro" id="IPR003593">
    <property type="entry name" value="AAA+_ATPase"/>
</dbReference>
<feature type="transmembrane region" description="Helical" evidence="9">
    <location>
        <begin position="439"/>
        <end position="462"/>
    </location>
</feature>
<dbReference type="SUPFAM" id="SSF52540">
    <property type="entry name" value="P-loop containing nucleoside triphosphate hydrolases"/>
    <property type="match status" value="1"/>
</dbReference>
<comment type="subcellular location">
    <subcellularLocation>
        <location evidence="1">Cell membrane</location>
        <topology evidence="1">Multi-pass membrane protein</topology>
    </subcellularLocation>
</comment>
<evidence type="ECO:0000256" key="4">
    <source>
        <dbReference type="ARBA" id="ARBA00022692"/>
    </source>
</evidence>
<dbReference type="Gene3D" id="1.20.1560.10">
    <property type="entry name" value="ABC transporter type 1, transmembrane domain"/>
    <property type="match status" value="1"/>
</dbReference>
<dbReference type="GO" id="GO:0016887">
    <property type="term" value="F:ATP hydrolysis activity"/>
    <property type="evidence" value="ECO:0007669"/>
    <property type="project" value="InterPro"/>
</dbReference>
<dbReference type="InterPro" id="IPR036640">
    <property type="entry name" value="ABC1_TM_sf"/>
</dbReference>
<keyword evidence="7 9" id="KW-1133">Transmembrane helix</keyword>
<evidence type="ECO:0000256" key="7">
    <source>
        <dbReference type="ARBA" id="ARBA00022989"/>
    </source>
</evidence>
<protein>
    <submittedName>
        <fullName evidence="12">Unannotated protein</fullName>
    </submittedName>
</protein>
<feature type="domain" description="ABC transporter" evidence="10">
    <location>
        <begin position="715"/>
        <end position="947"/>
    </location>
</feature>
<dbReference type="GO" id="GO:0034040">
    <property type="term" value="F:ATPase-coupled lipid transmembrane transporter activity"/>
    <property type="evidence" value="ECO:0007669"/>
    <property type="project" value="TreeGrafter"/>
</dbReference>
<feature type="transmembrane region" description="Helical" evidence="9">
    <location>
        <begin position="658"/>
        <end position="676"/>
    </location>
</feature>
<evidence type="ECO:0000256" key="2">
    <source>
        <dbReference type="ARBA" id="ARBA00022448"/>
    </source>
</evidence>
<keyword evidence="8 9" id="KW-0472">Membrane</keyword>